<feature type="domain" description="ABC transporter" evidence="4">
    <location>
        <begin position="1"/>
        <end position="249"/>
    </location>
</feature>
<dbReference type="EMBL" id="CP091139">
    <property type="protein sequence ID" value="UUT34685.1"/>
    <property type="molecule type" value="Genomic_DNA"/>
</dbReference>
<keyword evidence="2" id="KW-0547">Nucleotide-binding</keyword>
<dbReference type="Proteomes" id="UP001054811">
    <property type="component" value="Chromosome"/>
</dbReference>
<accession>A0ABY5NHL8</accession>
<dbReference type="RefSeq" id="WP_259611211.1">
    <property type="nucleotide sequence ID" value="NZ_CP091139.2"/>
</dbReference>
<proteinExistence type="predicted"/>
<dbReference type="PROSITE" id="PS50893">
    <property type="entry name" value="ABC_TRANSPORTER_2"/>
    <property type="match status" value="1"/>
</dbReference>
<dbReference type="PANTHER" id="PTHR45772">
    <property type="entry name" value="CONSERVED COMPONENT OF ABC TRANSPORTER FOR NATURAL AMINO ACIDS-RELATED"/>
    <property type="match status" value="1"/>
</dbReference>
<dbReference type="GO" id="GO:0005524">
    <property type="term" value="F:ATP binding"/>
    <property type="evidence" value="ECO:0007669"/>
    <property type="project" value="UniProtKB-KW"/>
</dbReference>
<evidence type="ECO:0000256" key="3">
    <source>
        <dbReference type="ARBA" id="ARBA00022840"/>
    </source>
</evidence>
<dbReference type="InterPro" id="IPR027417">
    <property type="entry name" value="P-loop_NTPase"/>
</dbReference>
<sequence length="261" mass="27907">MVVSDLSVQYGGVVANDHVGFTMDGAKITGLIGANGAGKSTLVNAISGAERRTQGTITMGGRRIDRLPAYRRARLGLARTFQNARLYEGLTVSETLALAREDDLSRSLVADMVGWPTTARRESRIRAEADALARTLGLEAWLDRLVSELSTGTRRVVELACVVSRRPSVILLDEPAAGLAQREVEGLGDLIRRIVRDTNAATLLVEHDLPFVMAASSQVIAMGQGRIIATGDPESVRRDPEVVASYLGTDERAVLRSGAGG</sequence>
<dbReference type="SMART" id="SM00382">
    <property type="entry name" value="AAA"/>
    <property type="match status" value="1"/>
</dbReference>
<dbReference type="Gene3D" id="3.40.50.300">
    <property type="entry name" value="P-loop containing nucleotide triphosphate hydrolases"/>
    <property type="match status" value="1"/>
</dbReference>
<evidence type="ECO:0000256" key="1">
    <source>
        <dbReference type="ARBA" id="ARBA00022448"/>
    </source>
</evidence>
<keyword evidence="1" id="KW-0813">Transport</keyword>
<gene>
    <name evidence="5" type="ORF">L2X98_29845</name>
</gene>
<dbReference type="SUPFAM" id="SSF52540">
    <property type="entry name" value="P-loop containing nucleoside triphosphate hydrolases"/>
    <property type="match status" value="1"/>
</dbReference>
<keyword evidence="6" id="KW-1185">Reference proteome</keyword>
<dbReference type="InterPro" id="IPR032823">
    <property type="entry name" value="BCA_ABC_TP_C"/>
</dbReference>
<dbReference type="Pfam" id="PF00005">
    <property type="entry name" value="ABC_tran"/>
    <property type="match status" value="1"/>
</dbReference>
<dbReference type="InterPro" id="IPR051120">
    <property type="entry name" value="ABC_AA/LPS_Transport"/>
</dbReference>
<dbReference type="Pfam" id="PF12399">
    <property type="entry name" value="BCA_ABC_TP_C"/>
    <property type="match status" value="1"/>
</dbReference>
<evidence type="ECO:0000259" key="4">
    <source>
        <dbReference type="PROSITE" id="PS50893"/>
    </source>
</evidence>
<evidence type="ECO:0000256" key="2">
    <source>
        <dbReference type="ARBA" id="ARBA00022741"/>
    </source>
</evidence>
<dbReference type="InterPro" id="IPR003593">
    <property type="entry name" value="AAA+_ATPase"/>
</dbReference>
<organism evidence="5 6">
    <name type="scientific">Microbacterium elymi</name>
    <dbReference type="NCBI Taxonomy" id="2909587"/>
    <lineage>
        <taxon>Bacteria</taxon>
        <taxon>Bacillati</taxon>
        <taxon>Actinomycetota</taxon>
        <taxon>Actinomycetes</taxon>
        <taxon>Micrococcales</taxon>
        <taxon>Microbacteriaceae</taxon>
        <taxon>Microbacterium</taxon>
    </lineage>
</organism>
<keyword evidence="3 5" id="KW-0067">ATP-binding</keyword>
<dbReference type="InterPro" id="IPR003439">
    <property type="entry name" value="ABC_transporter-like_ATP-bd"/>
</dbReference>
<reference evidence="5" key="1">
    <citation type="submission" date="2022-01" db="EMBL/GenBank/DDBJ databases">
        <title>Microbacterium eymi and Microbacterium rhizovicinus sp. nov., isolated from the rhizospheric soil of Elymus tsukushiensis, a plant native to the Dokdo Islands, Republic of Korea.</title>
        <authorList>
            <person name="Hwang Y.J."/>
        </authorList>
    </citation>
    <scope>NUCLEOTIDE SEQUENCE</scope>
    <source>
        <strain evidence="5">KUDC0405</strain>
    </source>
</reference>
<protein>
    <submittedName>
        <fullName evidence="5">ATP-binding cassette domain-containing protein</fullName>
    </submittedName>
</protein>
<evidence type="ECO:0000313" key="5">
    <source>
        <dbReference type="EMBL" id="UUT34685.1"/>
    </source>
</evidence>
<evidence type="ECO:0000313" key="6">
    <source>
        <dbReference type="Proteomes" id="UP001054811"/>
    </source>
</evidence>
<name>A0ABY5NHL8_9MICO</name>